<comment type="function">
    <text evidence="1">Part of the binding-protein-dependent transport system for phosphate; probably responsible for the translocation of the substrate across the membrane.</text>
</comment>
<dbReference type="EMBL" id="CP154795">
    <property type="protein sequence ID" value="XAN06720.1"/>
    <property type="molecule type" value="Genomic_DNA"/>
</dbReference>
<evidence type="ECO:0000256" key="9">
    <source>
        <dbReference type="ARBA" id="ARBA00023136"/>
    </source>
</evidence>
<dbReference type="PANTHER" id="PTHR42922">
    <property type="entry name" value="PHOSPHATE TRANSPORT SYSTEM PERMEASE PROTEIN PSTA"/>
    <property type="match status" value="1"/>
</dbReference>
<evidence type="ECO:0000256" key="8">
    <source>
        <dbReference type="ARBA" id="ARBA00022989"/>
    </source>
</evidence>
<comment type="subcellular location">
    <subcellularLocation>
        <location evidence="2 10">Cell membrane</location>
        <topology evidence="2 10">Multi-pass membrane protein</topology>
    </subcellularLocation>
</comment>
<protein>
    <recommendedName>
        <fullName evidence="10">Phosphate transport system permease protein PstA</fullName>
    </recommendedName>
</protein>
<evidence type="ECO:0000256" key="1">
    <source>
        <dbReference type="ARBA" id="ARBA00003510"/>
    </source>
</evidence>
<feature type="transmembrane region" description="Helical" evidence="10">
    <location>
        <begin position="336"/>
        <end position="358"/>
    </location>
</feature>
<keyword evidence="6" id="KW-0592">Phosphate transport</keyword>
<dbReference type="CDD" id="cd06261">
    <property type="entry name" value="TM_PBP2"/>
    <property type="match status" value="1"/>
</dbReference>
<feature type="transmembrane region" description="Helical" evidence="10">
    <location>
        <begin position="54"/>
        <end position="76"/>
    </location>
</feature>
<sequence>MSTVVQDPRPTEKLPEKNPLTSGQLPPWIEAAAGLVALVVSFAVLSLFGATNPALVIVLGFVIFLAIMYAVSAGVEGSRQASNRTAKYVVFLAFALALIPLLSLIWDTVSKGIQRFDAAYFTHSMSGVYGDMAGGAVHAIWGTLIITGIATLISVPIGLFTAIYLVEYGGKNALARGITFLVDVMTGIPSIVAGLFAFSVFVLFAGPGTKSGLAGAVALCILMIPYVVRNAEEVLRLVPRGLREASFALGVTKWRTILKVVIPTAISGIVSGVILAIARIIGETAPLLVTAGLATTLVTNPLPTEGVPNQMTTLPVFVYYQYMQPGTSPDANYARAWAGALVLILIVMALNLAGRFIAARFAPKTKK</sequence>
<evidence type="ECO:0000256" key="2">
    <source>
        <dbReference type="ARBA" id="ARBA00004651"/>
    </source>
</evidence>
<feature type="transmembrane region" description="Helical" evidence="10">
    <location>
        <begin position="88"/>
        <end position="106"/>
    </location>
</feature>
<evidence type="ECO:0000256" key="5">
    <source>
        <dbReference type="ARBA" id="ARBA00022475"/>
    </source>
</evidence>
<feature type="domain" description="ABC transmembrane type-1" evidence="11">
    <location>
        <begin position="140"/>
        <end position="354"/>
    </location>
</feature>
<proteinExistence type="inferred from homology"/>
<evidence type="ECO:0000256" key="4">
    <source>
        <dbReference type="ARBA" id="ARBA00022448"/>
    </source>
</evidence>
<feature type="transmembrane region" description="Helical" evidence="10">
    <location>
        <begin position="28"/>
        <end position="48"/>
    </location>
</feature>
<feature type="transmembrane region" description="Helical" evidence="10">
    <location>
        <begin position="139"/>
        <end position="166"/>
    </location>
</feature>
<keyword evidence="7 10" id="KW-0812">Transmembrane</keyword>
<dbReference type="PROSITE" id="PS50928">
    <property type="entry name" value="ABC_TM1"/>
    <property type="match status" value="1"/>
</dbReference>
<dbReference type="SUPFAM" id="SSF161098">
    <property type="entry name" value="MetI-like"/>
    <property type="match status" value="1"/>
</dbReference>
<evidence type="ECO:0000256" key="3">
    <source>
        <dbReference type="ARBA" id="ARBA00007069"/>
    </source>
</evidence>
<gene>
    <name evidence="12" type="primary">pstA</name>
    <name evidence="12" type="ORF">AADG42_05155</name>
</gene>
<dbReference type="NCBIfam" id="TIGR00974">
    <property type="entry name" value="3a0107s02c"/>
    <property type="match status" value="1"/>
</dbReference>
<feature type="transmembrane region" description="Helical" evidence="10">
    <location>
        <begin position="211"/>
        <end position="228"/>
    </location>
</feature>
<dbReference type="Proteomes" id="UP001442841">
    <property type="component" value="Chromosome"/>
</dbReference>
<dbReference type="Gene3D" id="1.10.3720.10">
    <property type="entry name" value="MetI-like"/>
    <property type="match status" value="1"/>
</dbReference>
<evidence type="ECO:0000256" key="10">
    <source>
        <dbReference type="RuleBase" id="RU363043"/>
    </source>
</evidence>
<organism evidence="12 13">
    <name type="scientific">Ammonicoccus fulvus</name>
    <dbReference type="NCBI Taxonomy" id="3138240"/>
    <lineage>
        <taxon>Bacteria</taxon>
        <taxon>Bacillati</taxon>
        <taxon>Actinomycetota</taxon>
        <taxon>Actinomycetes</taxon>
        <taxon>Propionibacteriales</taxon>
        <taxon>Propionibacteriaceae</taxon>
        <taxon>Ammonicoccus</taxon>
    </lineage>
</organism>
<dbReference type="InterPro" id="IPR000515">
    <property type="entry name" value="MetI-like"/>
</dbReference>
<keyword evidence="9 10" id="KW-0472">Membrane</keyword>
<dbReference type="Pfam" id="PF00528">
    <property type="entry name" value="BPD_transp_1"/>
    <property type="match status" value="1"/>
</dbReference>
<accession>A0ABZ3FM26</accession>
<evidence type="ECO:0000256" key="6">
    <source>
        <dbReference type="ARBA" id="ARBA00022592"/>
    </source>
</evidence>
<evidence type="ECO:0000313" key="13">
    <source>
        <dbReference type="Proteomes" id="UP001442841"/>
    </source>
</evidence>
<evidence type="ECO:0000259" key="11">
    <source>
        <dbReference type="PROSITE" id="PS50928"/>
    </source>
</evidence>
<keyword evidence="4" id="KW-0813">Transport</keyword>
<feature type="transmembrane region" description="Helical" evidence="10">
    <location>
        <begin position="260"/>
        <end position="281"/>
    </location>
</feature>
<name>A0ABZ3FM26_9ACTN</name>
<comment type="similarity">
    <text evidence="3 10">Belongs to the binding-protein-dependent transport system permease family. CysTW subfamily.</text>
</comment>
<dbReference type="PANTHER" id="PTHR42922:SF1">
    <property type="entry name" value="PHOSPHATE TRANSPORT SYSTEM PERMEASE PROTEIN PSTA"/>
    <property type="match status" value="1"/>
</dbReference>
<dbReference type="InterPro" id="IPR051408">
    <property type="entry name" value="Phosphate_transprt_permease"/>
</dbReference>
<dbReference type="InterPro" id="IPR005672">
    <property type="entry name" value="Phosphate_PstA"/>
</dbReference>
<reference evidence="12 13" key="1">
    <citation type="submission" date="2024-04" db="EMBL/GenBank/DDBJ databases">
        <title>Isolation of an actinomycete strain from pig manure.</title>
        <authorList>
            <person name="Gong T."/>
            <person name="Yu Z."/>
            <person name="An M."/>
            <person name="Wei C."/>
            <person name="Yang W."/>
            <person name="Liu L."/>
        </authorList>
    </citation>
    <scope>NUCLEOTIDE SEQUENCE [LARGE SCALE GENOMIC DNA]</scope>
    <source>
        <strain evidence="12 13">ZF39</strain>
    </source>
</reference>
<keyword evidence="8 10" id="KW-1133">Transmembrane helix</keyword>
<evidence type="ECO:0000313" key="12">
    <source>
        <dbReference type="EMBL" id="XAN06720.1"/>
    </source>
</evidence>
<evidence type="ECO:0000256" key="7">
    <source>
        <dbReference type="ARBA" id="ARBA00022692"/>
    </source>
</evidence>
<dbReference type="RefSeq" id="WP_425308149.1">
    <property type="nucleotide sequence ID" value="NZ_CP154795.1"/>
</dbReference>
<keyword evidence="13" id="KW-1185">Reference proteome</keyword>
<keyword evidence="5 10" id="KW-1003">Cell membrane</keyword>
<feature type="transmembrane region" description="Helical" evidence="10">
    <location>
        <begin position="178"/>
        <end position="205"/>
    </location>
</feature>
<dbReference type="InterPro" id="IPR035906">
    <property type="entry name" value="MetI-like_sf"/>
</dbReference>